<keyword evidence="11" id="KW-1185">Reference proteome</keyword>
<dbReference type="AlphaFoldDB" id="A0A316EBW1"/>
<comment type="cofactor">
    <cofactor evidence="1">
        <name>Mg(2+)</name>
        <dbReference type="ChEBI" id="CHEBI:18420"/>
    </cofactor>
</comment>
<sequence length="286" mass="31868">MAKLLIMAGGMSSRMKKVEGSEALDSALVQQANTLPKGMIGVGKDGRPFMDYLIYNAHLAGYDEVLILKNPKDTVTKPYYDKLVEDGKAWGMKFRYATQQIAADREKPAGTADAIQQALEQTPDWKGGRFTVCNSDNLYSVQVLTLLKENPIQNAVVSYESIALGVEPERVKAFAVIKADEEGYLVEIIEKPNDEQIDSAKDANGKIGVNMNVFHFNYDDILEYVTKEPFNPVRNERELPSAVMKMARENQKKVITVSVEENVPDLTSKGDISIVQKYLVDTFGDF</sequence>
<dbReference type="GO" id="GO:0008879">
    <property type="term" value="F:glucose-1-phosphate thymidylyltransferase activity"/>
    <property type="evidence" value="ECO:0007669"/>
    <property type="project" value="UniProtKB-EC"/>
</dbReference>
<keyword evidence="4 10" id="KW-0808">Transferase</keyword>
<keyword evidence="7" id="KW-0460">Magnesium</keyword>
<evidence type="ECO:0000256" key="3">
    <source>
        <dbReference type="ARBA" id="ARBA00012461"/>
    </source>
</evidence>
<evidence type="ECO:0000256" key="8">
    <source>
        <dbReference type="ARBA" id="ARBA00049336"/>
    </source>
</evidence>
<reference evidence="10 11" key="1">
    <citation type="submission" date="2018-05" db="EMBL/GenBank/DDBJ databases">
        <title>Genomic Encyclopedia of Archaeal and Bacterial Type Strains, Phase II (KMG-II): from individual species to whole genera.</title>
        <authorList>
            <person name="Goeker M."/>
        </authorList>
    </citation>
    <scope>NUCLEOTIDE SEQUENCE [LARGE SCALE GENOMIC DNA]</scope>
    <source>
        <strain evidence="10 11">DSM 22214</strain>
    </source>
</reference>
<protein>
    <recommendedName>
        <fullName evidence="3">glucose-1-phosphate thymidylyltransferase</fullName>
        <ecNumber evidence="3">2.7.7.24</ecNumber>
    </recommendedName>
</protein>
<dbReference type="Proteomes" id="UP000245489">
    <property type="component" value="Unassembled WGS sequence"/>
</dbReference>
<dbReference type="Pfam" id="PF00483">
    <property type="entry name" value="NTP_transferase"/>
    <property type="match status" value="1"/>
</dbReference>
<evidence type="ECO:0000256" key="4">
    <source>
        <dbReference type="ARBA" id="ARBA00022679"/>
    </source>
</evidence>
<feature type="domain" description="Nucleotidyl transferase" evidence="9">
    <location>
        <begin position="34"/>
        <end position="252"/>
    </location>
</feature>
<evidence type="ECO:0000313" key="11">
    <source>
        <dbReference type="Proteomes" id="UP000245489"/>
    </source>
</evidence>
<dbReference type="SUPFAM" id="SSF53448">
    <property type="entry name" value="Nucleotide-diphospho-sugar transferases"/>
    <property type="match status" value="1"/>
</dbReference>
<evidence type="ECO:0000259" key="9">
    <source>
        <dbReference type="Pfam" id="PF00483"/>
    </source>
</evidence>
<keyword evidence="5 10" id="KW-0548">Nucleotidyltransferase</keyword>
<comment type="caution">
    <text evidence="10">The sequence shown here is derived from an EMBL/GenBank/DDBJ whole genome shotgun (WGS) entry which is preliminary data.</text>
</comment>
<accession>A0A316EBW1</accession>
<dbReference type="PANTHER" id="PTHR43532:SF1">
    <property type="entry name" value="GLUCOSE-1-PHOSPHATE THYMIDYLYLTRANSFERASE 1"/>
    <property type="match status" value="1"/>
</dbReference>
<evidence type="ECO:0000256" key="7">
    <source>
        <dbReference type="ARBA" id="ARBA00022842"/>
    </source>
</evidence>
<evidence type="ECO:0000256" key="1">
    <source>
        <dbReference type="ARBA" id="ARBA00001946"/>
    </source>
</evidence>
<comment type="catalytic activity">
    <reaction evidence="8">
        <text>dTTP + alpha-D-glucose 1-phosphate + H(+) = dTDP-alpha-D-glucose + diphosphate</text>
        <dbReference type="Rhea" id="RHEA:15225"/>
        <dbReference type="ChEBI" id="CHEBI:15378"/>
        <dbReference type="ChEBI" id="CHEBI:33019"/>
        <dbReference type="ChEBI" id="CHEBI:37568"/>
        <dbReference type="ChEBI" id="CHEBI:57477"/>
        <dbReference type="ChEBI" id="CHEBI:58601"/>
        <dbReference type="EC" id="2.7.7.24"/>
    </reaction>
</comment>
<name>A0A316EBW1_9BACT</name>
<dbReference type="InterPro" id="IPR005907">
    <property type="entry name" value="G1P_thy_trans_s"/>
</dbReference>
<comment type="similarity">
    <text evidence="2">Belongs to the glucose-1-phosphate thymidylyltransferase family.</text>
</comment>
<dbReference type="EMBL" id="QGGO01000008">
    <property type="protein sequence ID" value="PWK27068.1"/>
    <property type="molecule type" value="Genomic_DNA"/>
</dbReference>
<gene>
    <name evidence="10" type="ORF">LV89_01882</name>
</gene>
<dbReference type="InterPro" id="IPR005835">
    <property type="entry name" value="NTP_transferase_dom"/>
</dbReference>
<proteinExistence type="inferred from homology"/>
<dbReference type="RefSeq" id="WP_109742637.1">
    <property type="nucleotide sequence ID" value="NZ_QGGO01000008.1"/>
</dbReference>
<evidence type="ECO:0000256" key="2">
    <source>
        <dbReference type="ARBA" id="ARBA00010480"/>
    </source>
</evidence>
<organism evidence="10 11">
    <name type="scientific">Arcicella aurantiaca</name>
    <dbReference type="NCBI Taxonomy" id="591202"/>
    <lineage>
        <taxon>Bacteria</taxon>
        <taxon>Pseudomonadati</taxon>
        <taxon>Bacteroidota</taxon>
        <taxon>Cytophagia</taxon>
        <taxon>Cytophagales</taxon>
        <taxon>Flectobacillaceae</taxon>
        <taxon>Arcicella</taxon>
    </lineage>
</organism>
<dbReference type="Gene3D" id="3.90.550.10">
    <property type="entry name" value="Spore Coat Polysaccharide Biosynthesis Protein SpsA, Chain A"/>
    <property type="match status" value="1"/>
</dbReference>
<evidence type="ECO:0000256" key="6">
    <source>
        <dbReference type="ARBA" id="ARBA00022723"/>
    </source>
</evidence>
<dbReference type="OrthoDB" id="9779926at2"/>
<dbReference type="EC" id="2.7.7.24" evidence="3"/>
<dbReference type="InterPro" id="IPR029044">
    <property type="entry name" value="Nucleotide-diphossugar_trans"/>
</dbReference>
<keyword evidence="6" id="KW-0479">Metal-binding</keyword>
<evidence type="ECO:0000256" key="5">
    <source>
        <dbReference type="ARBA" id="ARBA00022695"/>
    </source>
</evidence>
<evidence type="ECO:0000313" key="10">
    <source>
        <dbReference type="EMBL" id="PWK27068.1"/>
    </source>
</evidence>
<dbReference type="PANTHER" id="PTHR43532">
    <property type="entry name" value="GLUCOSE-1-PHOSPHATE THYMIDYLYLTRANSFERASE"/>
    <property type="match status" value="1"/>
</dbReference>
<dbReference type="GO" id="GO:0046872">
    <property type="term" value="F:metal ion binding"/>
    <property type="evidence" value="ECO:0007669"/>
    <property type="project" value="UniProtKB-KW"/>
</dbReference>